<feature type="compositionally biased region" description="Acidic residues" evidence="5">
    <location>
        <begin position="198"/>
        <end position="207"/>
    </location>
</feature>
<evidence type="ECO:0000259" key="7">
    <source>
        <dbReference type="Pfam" id="PF14693"/>
    </source>
</evidence>
<feature type="domain" description="Large ribosomal subunit protein bL25 beta" evidence="7">
    <location>
        <begin position="102"/>
        <end position="175"/>
    </location>
</feature>
<dbReference type="InterPro" id="IPR029751">
    <property type="entry name" value="Ribosomal_L25_dom"/>
</dbReference>
<dbReference type="InterPro" id="IPR001021">
    <property type="entry name" value="Ribosomal_bL25_long"/>
</dbReference>
<dbReference type="EMBL" id="UOFA01000123">
    <property type="protein sequence ID" value="VAW44644.1"/>
    <property type="molecule type" value="Genomic_DNA"/>
</dbReference>
<keyword evidence="3 8" id="KW-0689">Ribosomal protein</keyword>
<evidence type="ECO:0000256" key="3">
    <source>
        <dbReference type="ARBA" id="ARBA00022980"/>
    </source>
</evidence>
<keyword evidence="1" id="KW-0699">rRNA-binding</keyword>
<gene>
    <name evidence="8" type="ORF">MNBD_GAMMA02-1664</name>
</gene>
<keyword evidence="2" id="KW-0694">RNA-binding</keyword>
<dbReference type="PANTHER" id="PTHR33284:SF1">
    <property type="entry name" value="RIBOSOMAL PROTEIN L25_GLN-TRNA SYNTHETASE, ANTI-CODON-BINDING DOMAIN-CONTAINING PROTEIN"/>
    <property type="match status" value="1"/>
</dbReference>
<dbReference type="GO" id="GO:0008097">
    <property type="term" value="F:5S rRNA binding"/>
    <property type="evidence" value="ECO:0007669"/>
    <property type="project" value="InterPro"/>
</dbReference>
<evidence type="ECO:0000256" key="5">
    <source>
        <dbReference type="SAM" id="MobiDB-lite"/>
    </source>
</evidence>
<dbReference type="HAMAP" id="MF_01336">
    <property type="entry name" value="Ribosomal_bL25"/>
    <property type="match status" value="1"/>
</dbReference>
<accession>A0A3B0WM41</accession>
<dbReference type="Gene3D" id="2.170.120.20">
    <property type="entry name" value="Ribosomal protein L25, beta domain"/>
    <property type="match status" value="1"/>
</dbReference>
<dbReference type="NCBIfam" id="TIGR00731">
    <property type="entry name" value="bL25_bact_ctc"/>
    <property type="match status" value="1"/>
</dbReference>
<evidence type="ECO:0000313" key="8">
    <source>
        <dbReference type="EMBL" id="VAW44644.1"/>
    </source>
</evidence>
<evidence type="ECO:0000259" key="6">
    <source>
        <dbReference type="Pfam" id="PF01386"/>
    </source>
</evidence>
<dbReference type="HAMAP" id="MF_01334">
    <property type="entry name" value="Ribosomal_bL25_CTC"/>
    <property type="match status" value="1"/>
</dbReference>
<dbReference type="Pfam" id="PF14693">
    <property type="entry name" value="Ribosomal_TL5_C"/>
    <property type="match status" value="1"/>
</dbReference>
<keyword evidence="4" id="KW-0687">Ribonucleoprotein</keyword>
<dbReference type="NCBIfam" id="NF004130">
    <property type="entry name" value="PRK05618.1-5"/>
    <property type="match status" value="1"/>
</dbReference>
<dbReference type="InterPro" id="IPR020055">
    <property type="entry name" value="Ribosomal_bL25_short"/>
</dbReference>
<reference evidence="8" key="1">
    <citation type="submission" date="2018-06" db="EMBL/GenBank/DDBJ databases">
        <authorList>
            <person name="Zhirakovskaya E."/>
        </authorList>
    </citation>
    <scope>NUCLEOTIDE SEQUENCE</scope>
</reference>
<evidence type="ECO:0000256" key="4">
    <source>
        <dbReference type="ARBA" id="ARBA00023274"/>
    </source>
</evidence>
<feature type="domain" description="Large ribosomal subunit protein bL25 L25" evidence="6">
    <location>
        <begin position="7"/>
        <end position="94"/>
    </location>
</feature>
<dbReference type="InterPro" id="IPR037121">
    <property type="entry name" value="Ribosomal_bL25_C"/>
</dbReference>
<dbReference type="GO" id="GO:0022625">
    <property type="term" value="C:cytosolic large ribosomal subunit"/>
    <property type="evidence" value="ECO:0007669"/>
    <property type="project" value="TreeGrafter"/>
</dbReference>
<name>A0A3B0WM41_9ZZZZ</name>
<dbReference type="Gene3D" id="2.40.240.10">
    <property type="entry name" value="Ribosomal Protein L25, Chain P"/>
    <property type="match status" value="1"/>
</dbReference>
<dbReference type="GO" id="GO:0003735">
    <property type="term" value="F:structural constituent of ribosome"/>
    <property type="evidence" value="ECO:0007669"/>
    <property type="project" value="InterPro"/>
</dbReference>
<dbReference type="GO" id="GO:0006412">
    <property type="term" value="P:translation"/>
    <property type="evidence" value="ECO:0007669"/>
    <property type="project" value="InterPro"/>
</dbReference>
<dbReference type="PANTHER" id="PTHR33284">
    <property type="entry name" value="RIBOSOMAL PROTEIN L25/GLN-TRNA SYNTHETASE, ANTI-CODON-BINDING DOMAIN-CONTAINING PROTEIN"/>
    <property type="match status" value="1"/>
</dbReference>
<dbReference type="Pfam" id="PF01386">
    <property type="entry name" value="Ribosomal_L25p"/>
    <property type="match status" value="1"/>
</dbReference>
<evidence type="ECO:0000256" key="2">
    <source>
        <dbReference type="ARBA" id="ARBA00022884"/>
    </source>
</evidence>
<evidence type="ECO:0000256" key="1">
    <source>
        <dbReference type="ARBA" id="ARBA00022730"/>
    </source>
</evidence>
<dbReference type="CDD" id="cd00495">
    <property type="entry name" value="Ribosomal_L25_TL5_CTC"/>
    <property type="match status" value="1"/>
</dbReference>
<proteinExistence type="inferred from homology"/>
<dbReference type="SUPFAM" id="SSF50715">
    <property type="entry name" value="Ribosomal protein L25-like"/>
    <property type="match status" value="1"/>
</dbReference>
<feature type="region of interest" description="Disordered" evidence="5">
    <location>
        <begin position="198"/>
        <end position="225"/>
    </location>
</feature>
<dbReference type="NCBIfam" id="NF004612">
    <property type="entry name" value="PRK05943.1"/>
    <property type="match status" value="1"/>
</dbReference>
<dbReference type="InterPro" id="IPR020056">
    <property type="entry name" value="Rbsml_bL25/Gln-tRNA_synth_N"/>
</dbReference>
<sequence length="225" mass="24572">MAIFKVEAQLREDVGKGASRRLRHAGLVPVVLYGGARAAANLTLDHNNVLRLIDDEAFFSSIIEFTADGGKKQKVVIKDVQRHPAKPVVMHMDFMRVNENREITMLMPLHFLGGEDSPAGKSSNVMIDYQMNEVEISCLPKDLPEFIAVDVAEFDSGDNLHLSDLIVPEGVTLTAFTHGDNDAYDGVVVSTSAISQIEEEVTEDEVPAADAVESSEQSTEEDSAE</sequence>
<dbReference type="InterPro" id="IPR020930">
    <property type="entry name" value="Ribosomal_uL5_bac-type"/>
</dbReference>
<dbReference type="InterPro" id="IPR020057">
    <property type="entry name" value="Ribosomal_bL25_b-dom"/>
</dbReference>
<organism evidence="8">
    <name type="scientific">hydrothermal vent metagenome</name>
    <dbReference type="NCBI Taxonomy" id="652676"/>
    <lineage>
        <taxon>unclassified sequences</taxon>
        <taxon>metagenomes</taxon>
        <taxon>ecological metagenomes</taxon>
    </lineage>
</organism>
<dbReference type="AlphaFoldDB" id="A0A3B0WM41"/>
<dbReference type="InterPro" id="IPR011035">
    <property type="entry name" value="Ribosomal_bL25/Gln-tRNA_synth"/>
</dbReference>
<protein>
    <submittedName>
        <fullName evidence="8">LSU ribosomal protein L25p</fullName>
    </submittedName>
</protein>